<dbReference type="AlphaFoldDB" id="A0A0A9C276"/>
<proteinExistence type="predicted"/>
<evidence type="ECO:0000256" key="1">
    <source>
        <dbReference type="SAM" id="Phobius"/>
    </source>
</evidence>
<feature type="transmembrane region" description="Helical" evidence="1">
    <location>
        <begin position="53"/>
        <end position="71"/>
    </location>
</feature>
<sequence>MQHTVKLNQFCQENRCSSATEQPKSRLSPVRALLKIWTAIRCAKSVMTHTGVASLYLVVIVLPVLHVQGGLQKRKTRPAQSAEG</sequence>
<reference evidence="2" key="2">
    <citation type="journal article" date="2015" name="Data Brief">
        <title>Shoot transcriptome of the giant reed, Arundo donax.</title>
        <authorList>
            <person name="Barrero R.A."/>
            <person name="Guerrero F.D."/>
            <person name="Moolhuijzen P."/>
            <person name="Goolsby J.A."/>
            <person name="Tidwell J."/>
            <person name="Bellgard S.E."/>
            <person name="Bellgard M.I."/>
        </authorList>
    </citation>
    <scope>NUCLEOTIDE SEQUENCE</scope>
    <source>
        <tissue evidence="2">Shoot tissue taken approximately 20 cm above the soil surface</tissue>
    </source>
</reference>
<keyword evidence="1" id="KW-0472">Membrane</keyword>
<protein>
    <submittedName>
        <fullName evidence="2">Uncharacterized protein</fullName>
    </submittedName>
</protein>
<keyword evidence="1" id="KW-1133">Transmembrane helix</keyword>
<keyword evidence="1" id="KW-0812">Transmembrane</keyword>
<reference evidence="2" key="1">
    <citation type="submission" date="2014-09" db="EMBL/GenBank/DDBJ databases">
        <authorList>
            <person name="Magalhaes I.L.F."/>
            <person name="Oliveira U."/>
            <person name="Santos F.R."/>
            <person name="Vidigal T.H.D.A."/>
            <person name="Brescovit A.D."/>
            <person name="Santos A.J."/>
        </authorList>
    </citation>
    <scope>NUCLEOTIDE SEQUENCE</scope>
    <source>
        <tissue evidence="2">Shoot tissue taken approximately 20 cm above the soil surface</tissue>
    </source>
</reference>
<name>A0A0A9C276_ARUDO</name>
<accession>A0A0A9C276</accession>
<evidence type="ECO:0000313" key="2">
    <source>
        <dbReference type="EMBL" id="JAD70414.1"/>
    </source>
</evidence>
<dbReference type="EMBL" id="GBRH01227481">
    <property type="protein sequence ID" value="JAD70414.1"/>
    <property type="molecule type" value="Transcribed_RNA"/>
</dbReference>
<organism evidence="2">
    <name type="scientific">Arundo donax</name>
    <name type="common">Giant reed</name>
    <name type="synonym">Donax arundinaceus</name>
    <dbReference type="NCBI Taxonomy" id="35708"/>
    <lineage>
        <taxon>Eukaryota</taxon>
        <taxon>Viridiplantae</taxon>
        <taxon>Streptophyta</taxon>
        <taxon>Embryophyta</taxon>
        <taxon>Tracheophyta</taxon>
        <taxon>Spermatophyta</taxon>
        <taxon>Magnoliopsida</taxon>
        <taxon>Liliopsida</taxon>
        <taxon>Poales</taxon>
        <taxon>Poaceae</taxon>
        <taxon>PACMAD clade</taxon>
        <taxon>Arundinoideae</taxon>
        <taxon>Arundineae</taxon>
        <taxon>Arundo</taxon>
    </lineage>
</organism>